<dbReference type="STRING" id="56780.SYN_02672"/>
<keyword evidence="1" id="KW-0732">Signal</keyword>
<dbReference type="KEGG" id="sat:SYN_02672"/>
<accession>Q2LWN0</accession>
<dbReference type="RefSeq" id="WP_011418506.1">
    <property type="nucleotide sequence ID" value="NC_007759.1"/>
</dbReference>
<evidence type="ECO:0000313" key="2">
    <source>
        <dbReference type="EMBL" id="ABC78487.1"/>
    </source>
</evidence>
<name>Q2LWN0_SYNAS</name>
<dbReference type="InParanoid" id="Q2LWN0"/>
<feature type="chain" id="PRO_5004212492" evidence="1">
    <location>
        <begin position="29"/>
        <end position="180"/>
    </location>
</feature>
<evidence type="ECO:0000313" key="3">
    <source>
        <dbReference type="Proteomes" id="UP000001933"/>
    </source>
</evidence>
<proteinExistence type="predicted"/>
<organism evidence="2 3">
    <name type="scientific">Syntrophus aciditrophicus (strain SB)</name>
    <dbReference type="NCBI Taxonomy" id="56780"/>
    <lineage>
        <taxon>Bacteria</taxon>
        <taxon>Pseudomonadati</taxon>
        <taxon>Thermodesulfobacteriota</taxon>
        <taxon>Syntrophia</taxon>
        <taxon>Syntrophales</taxon>
        <taxon>Syntrophaceae</taxon>
        <taxon>Syntrophus</taxon>
    </lineage>
</organism>
<dbReference type="eggNOG" id="ENOG50342H5">
    <property type="taxonomic scope" value="Bacteria"/>
</dbReference>
<sequence length="180" mass="20488">MLKCKFALCSLIIAIAFAWFAGLPPASAQDSELSRKTLAGLPGVYVLVEELQPNITKYDRYLKKAGLSRARLKENVEKRLRAGGIRTLSREEWLKTRGQPVLYLNVNSHENEKYWFAYDVTLELQQVVCMEARPSVRALADTWSLNSTGVVHIGNLDGIYRETERLVDRFIAAWRTADQK</sequence>
<dbReference type="Proteomes" id="UP000001933">
    <property type="component" value="Chromosome"/>
</dbReference>
<keyword evidence="3" id="KW-1185">Reference proteome</keyword>
<gene>
    <name evidence="2" type="ORF">SYN_02672</name>
</gene>
<feature type="signal peptide" evidence="1">
    <location>
        <begin position="1"/>
        <end position="28"/>
    </location>
</feature>
<protein>
    <submittedName>
        <fullName evidence="2">Hypothetical exported protein</fullName>
    </submittedName>
</protein>
<dbReference type="HOGENOM" id="CLU_1495469_0_0_7"/>
<reference evidence="2 3" key="1">
    <citation type="journal article" date="2007" name="Proc. Natl. Acad. Sci. U.S.A.">
        <title>The genome of Syntrophus aciditrophicus: life at the thermodynamic limit of microbial growth.</title>
        <authorList>
            <person name="McInerney M.J."/>
            <person name="Rohlin L."/>
            <person name="Mouttaki H."/>
            <person name="Kim U."/>
            <person name="Krupp R.S."/>
            <person name="Rios-Hernandez L."/>
            <person name="Sieber J."/>
            <person name="Struchtemeyer C.G."/>
            <person name="Bhattacharyya A."/>
            <person name="Campbell J.W."/>
            <person name="Gunsalus R.P."/>
        </authorList>
    </citation>
    <scope>NUCLEOTIDE SEQUENCE [LARGE SCALE GENOMIC DNA]</scope>
    <source>
        <strain evidence="2 3">SB</strain>
    </source>
</reference>
<evidence type="ECO:0000256" key="1">
    <source>
        <dbReference type="SAM" id="SignalP"/>
    </source>
</evidence>
<dbReference type="AlphaFoldDB" id="Q2LWN0"/>
<dbReference type="EMBL" id="CP000252">
    <property type="protein sequence ID" value="ABC78487.1"/>
    <property type="molecule type" value="Genomic_DNA"/>
</dbReference>
<dbReference type="OrthoDB" id="5530972at2"/>